<feature type="domain" description="CEP76/DRC7 peptidase-like" evidence="2">
    <location>
        <begin position="133"/>
        <end position="184"/>
    </location>
</feature>
<keyword evidence="1" id="KW-0812">Transmembrane</keyword>
<dbReference type="PANTHER" id="PTHR20837">
    <property type="entry name" value="CENTROSOMAL PROTEIN-RELATED"/>
    <property type="match status" value="1"/>
</dbReference>
<dbReference type="Proteomes" id="UP000046393">
    <property type="component" value="Unplaced"/>
</dbReference>
<sequence length="330" mass="37680">MRKATTSELVLISNSLICLTSVINCNLYFFNAMLFYVFIVQHRANNDTFKNRTDLKSVITKLDSDDRESNTVHEQLEKHFLGSIQIPFSSLKVNDKIDGYLRIDTPIYLSSYRAGIQSFVILGNSLPEVFPERSVLLNPVSGSFHLIDDPLCPLTSVGTVITVDNVYGNIQLYEHPSQIQFDLKVKFLLSKEIPEALTYRQAEKSVIVELRSYLERDIKVTFDKSRLYGIPHWSLLAARILRGILSEVDVALDIDAVERRLAELKSSFRINTVIIRQRYTSVEDLVQRIIRMNFHNNSNQRAQFALAVHFETFSSNIISVIIAIATLSPY</sequence>
<organism evidence="3 4">
    <name type="scientific">Syphacia muris</name>
    <dbReference type="NCBI Taxonomy" id="451379"/>
    <lineage>
        <taxon>Eukaryota</taxon>
        <taxon>Metazoa</taxon>
        <taxon>Ecdysozoa</taxon>
        <taxon>Nematoda</taxon>
        <taxon>Chromadorea</taxon>
        <taxon>Rhabditida</taxon>
        <taxon>Spirurina</taxon>
        <taxon>Oxyuridomorpha</taxon>
        <taxon>Oxyuroidea</taxon>
        <taxon>Oxyuridae</taxon>
        <taxon>Syphacia</taxon>
    </lineage>
</organism>
<evidence type="ECO:0000313" key="4">
    <source>
        <dbReference type="WBParaSite" id="SMUV_0000530301-mRNA-1"/>
    </source>
</evidence>
<keyword evidence="3" id="KW-1185">Reference proteome</keyword>
<name>A0A158R532_9BILA</name>
<proteinExistence type="predicted"/>
<dbReference type="WBParaSite" id="SMUV_0000530301-mRNA-1">
    <property type="protein sequence ID" value="SMUV_0000530301-mRNA-1"/>
    <property type="gene ID" value="SMUV_0000530301"/>
</dbReference>
<evidence type="ECO:0000259" key="2">
    <source>
        <dbReference type="Pfam" id="PF24656"/>
    </source>
</evidence>
<dbReference type="GO" id="GO:1905515">
    <property type="term" value="P:non-motile cilium assembly"/>
    <property type="evidence" value="ECO:0007669"/>
    <property type="project" value="TreeGrafter"/>
</dbReference>
<keyword evidence="1" id="KW-1133">Transmembrane helix</keyword>
<dbReference type="GO" id="GO:1904491">
    <property type="term" value="P:protein localization to ciliary transition zone"/>
    <property type="evidence" value="ECO:0007669"/>
    <property type="project" value="TreeGrafter"/>
</dbReference>
<protein>
    <submittedName>
        <fullName evidence="4">PHB domain-containing protein</fullName>
    </submittedName>
</protein>
<dbReference type="Pfam" id="PF24656">
    <property type="entry name" value="CEPT76_peptidase"/>
    <property type="match status" value="1"/>
</dbReference>
<reference evidence="4" key="1">
    <citation type="submission" date="2016-04" db="UniProtKB">
        <authorList>
            <consortium name="WormBaseParasite"/>
        </authorList>
    </citation>
    <scope>IDENTIFICATION</scope>
</reference>
<dbReference type="STRING" id="451379.A0A158R532"/>
<feature type="transmembrane region" description="Helical" evidence="1">
    <location>
        <begin position="12"/>
        <end position="39"/>
    </location>
</feature>
<keyword evidence="1" id="KW-0472">Membrane</keyword>
<evidence type="ECO:0000313" key="3">
    <source>
        <dbReference type="Proteomes" id="UP000046393"/>
    </source>
</evidence>
<dbReference type="AlphaFoldDB" id="A0A158R532"/>
<dbReference type="InterPro" id="IPR056290">
    <property type="entry name" value="CEPT76/DRC7_peptidase-like_dom"/>
</dbReference>
<dbReference type="PANTHER" id="PTHR20837:SF0">
    <property type="entry name" value="COILED-COIL AND C2 DOMAIN-CONTAINING PROTEIN 2A"/>
    <property type="match status" value="1"/>
</dbReference>
<dbReference type="GO" id="GO:0035869">
    <property type="term" value="C:ciliary transition zone"/>
    <property type="evidence" value="ECO:0007669"/>
    <property type="project" value="TreeGrafter"/>
</dbReference>
<evidence type="ECO:0000256" key="1">
    <source>
        <dbReference type="SAM" id="Phobius"/>
    </source>
</evidence>
<accession>A0A158R532</accession>
<dbReference type="InterPro" id="IPR052434">
    <property type="entry name" value="Tectonic-like_complex_comp"/>
</dbReference>